<dbReference type="AlphaFoldDB" id="A0A843WHW0"/>
<evidence type="ECO:0000313" key="4">
    <source>
        <dbReference type="Proteomes" id="UP000652761"/>
    </source>
</evidence>
<accession>A0A843WHW0</accession>
<feature type="compositionally biased region" description="Gly residues" evidence="1">
    <location>
        <begin position="1"/>
        <end position="10"/>
    </location>
</feature>
<dbReference type="EMBL" id="NMUH01004521">
    <property type="protein sequence ID" value="MQM09942.1"/>
    <property type="molecule type" value="Genomic_DNA"/>
</dbReference>
<proteinExistence type="predicted"/>
<evidence type="ECO:0000256" key="2">
    <source>
        <dbReference type="SAM" id="Phobius"/>
    </source>
</evidence>
<feature type="region of interest" description="Disordered" evidence="1">
    <location>
        <begin position="35"/>
        <end position="62"/>
    </location>
</feature>
<comment type="caution">
    <text evidence="3">The sequence shown here is derived from an EMBL/GenBank/DDBJ whole genome shotgun (WGS) entry which is preliminary data.</text>
</comment>
<protein>
    <submittedName>
        <fullName evidence="3">Uncharacterized protein</fullName>
    </submittedName>
</protein>
<name>A0A843WHW0_COLES</name>
<keyword evidence="2" id="KW-0472">Membrane</keyword>
<evidence type="ECO:0000256" key="1">
    <source>
        <dbReference type="SAM" id="MobiDB-lite"/>
    </source>
</evidence>
<sequence>MEGGFPGGRASGVSEGKVRTKKRVARVAMEGRIAGIEQESLDPGSDRQGAPPSPSSGSLLLHRLRPPPLPPASSPAGLLLLLFFFFFFFLLLFSFFFF</sequence>
<keyword evidence="4" id="KW-1185">Reference proteome</keyword>
<feature type="region of interest" description="Disordered" evidence="1">
    <location>
        <begin position="1"/>
        <end position="21"/>
    </location>
</feature>
<organism evidence="3 4">
    <name type="scientific">Colocasia esculenta</name>
    <name type="common">Wild taro</name>
    <name type="synonym">Arum esculentum</name>
    <dbReference type="NCBI Taxonomy" id="4460"/>
    <lineage>
        <taxon>Eukaryota</taxon>
        <taxon>Viridiplantae</taxon>
        <taxon>Streptophyta</taxon>
        <taxon>Embryophyta</taxon>
        <taxon>Tracheophyta</taxon>
        <taxon>Spermatophyta</taxon>
        <taxon>Magnoliopsida</taxon>
        <taxon>Liliopsida</taxon>
        <taxon>Araceae</taxon>
        <taxon>Aroideae</taxon>
        <taxon>Colocasieae</taxon>
        <taxon>Colocasia</taxon>
    </lineage>
</organism>
<dbReference type="Proteomes" id="UP000652761">
    <property type="component" value="Unassembled WGS sequence"/>
</dbReference>
<reference evidence="3" key="1">
    <citation type="submission" date="2017-07" db="EMBL/GenBank/DDBJ databases">
        <title>Taro Niue Genome Assembly and Annotation.</title>
        <authorList>
            <person name="Atibalentja N."/>
            <person name="Keating K."/>
            <person name="Fields C.J."/>
        </authorList>
    </citation>
    <scope>NUCLEOTIDE SEQUENCE</scope>
    <source>
        <strain evidence="3">Niue_2</strain>
        <tissue evidence="3">Leaf</tissue>
    </source>
</reference>
<keyword evidence="2" id="KW-1133">Transmembrane helix</keyword>
<keyword evidence="2" id="KW-0812">Transmembrane</keyword>
<evidence type="ECO:0000313" key="3">
    <source>
        <dbReference type="EMBL" id="MQM09942.1"/>
    </source>
</evidence>
<feature type="transmembrane region" description="Helical" evidence="2">
    <location>
        <begin position="76"/>
        <end position="97"/>
    </location>
</feature>
<gene>
    <name evidence="3" type="ORF">Taro_042823</name>
</gene>